<protein>
    <submittedName>
        <fullName evidence="6">Pilin (Type 1 fimbria component protein)</fullName>
    </submittedName>
</protein>
<dbReference type="RefSeq" id="WP_092311962.1">
    <property type="nucleotide sequence ID" value="NZ_FNTJ01000001.1"/>
</dbReference>
<reference evidence="7" key="1">
    <citation type="submission" date="2016-10" db="EMBL/GenBank/DDBJ databases">
        <authorList>
            <person name="Varghese N."/>
            <person name="Submissions S."/>
        </authorList>
    </citation>
    <scope>NUCLEOTIDE SEQUENCE [LARGE SCALE GENOMIC DNA]</scope>
    <source>
        <strain evidence="7">DSM 9751</strain>
    </source>
</reference>
<organism evidence="6 7">
    <name type="scientific">Pseudomonas saponiphila</name>
    <dbReference type="NCBI Taxonomy" id="556534"/>
    <lineage>
        <taxon>Bacteria</taxon>
        <taxon>Pseudomonadati</taxon>
        <taxon>Pseudomonadota</taxon>
        <taxon>Gammaproteobacteria</taxon>
        <taxon>Pseudomonadales</taxon>
        <taxon>Pseudomonadaceae</taxon>
        <taxon>Pseudomonas</taxon>
    </lineage>
</organism>
<accession>A0A1H4L1E7</accession>
<dbReference type="InterPro" id="IPR036937">
    <property type="entry name" value="Adhesion_dom_fimbrial_sf"/>
</dbReference>
<dbReference type="GO" id="GO:0009289">
    <property type="term" value="C:pilus"/>
    <property type="evidence" value="ECO:0007669"/>
    <property type="project" value="UniProtKB-SubCell"/>
</dbReference>
<dbReference type="Gene3D" id="2.60.40.1090">
    <property type="entry name" value="Fimbrial-type adhesion domain"/>
    <property type="match status" value="1"/>
</dbReference>
<evidence type="ECO:0000313" key="7">
    <source>
        <dbReference type="Proteomes" id="UP000198982"/>
    </source>
</evidence>
<proteinExistence type="inferred from homology"/>
<dbReference type="GO" id="GO:0043709">
    <property type="term" value="P:cell adhesion involved in single-species biofilm formation"/>
    <property type="evidence" value="ECO:0007669"/>
    <property type="project" value="TreeGrafter"/>
</dbReference>
<evidence type="ECO:0000259" key="4">
    <source>
        <dbReference type="Pfam" id="PF00419"/>
    </source>
</evidence>
<evidence type="ECO:0000256" key="1">
    <source>
        <dbReference type="ARBA" id="ARBA00004561"/>
    </source>
</evidence>
<dbReference type="InterPro" id="IPR000259">
    <property type="entry name" value="Adhesion_dom_fimbrial"/>
</dbReference>
<feature type="domain" description="MrkD-like receptor binding" evidence="5">
    <location>
        <begin position="54"/>
        <end position="177"/>
    </location>
</feature>
<sequence>MNIEVLLNNRWPLIAWLLLSAMYGNYAWANTCTGSPLSTNFTSADFAMLKPPRDIPVGSTILVKEIDQGKTTMTCSGNGLWFDYGFVGGATKTAYEHVYETGVPGIGMRIYWYNEGGVYMEWPRFERRLNPTTYTPPHKFKLELVKTGPIGSGKFSDHKIRIYYHNQLSNEILFNNVSYTAQSRGCAVARPVQTVIMPAVPLSKFTTDGIPFSPTSFEIDLKCDKGVKVAYVIDGANANMHILLNSNGEGMAKGVGLILLQGDANSEVGQMLGTRTEFKTTQTTVDGEMLSIPLTVFYMYYGPKVTAGYVRTNAMVTFIYE</sequence>
<keyword evidence="7" id="KW-1185">Reference proteome</keyword>
<dbReference type="PANTHER" id="PTHR33420">
    <property type="entry name" value="FIMBRIAL SUBUNIT ELFA-RELATED"/>
    <property type="match status" value="1"/>
</dbReference>
<dbReference type="PANTHER" id="PTHR33420:SF14">
    <property type="entry name" value="TYPE 1 FIMBRIN D-MANNOSE SPECIFIC ADHESIN"/>
    <property type="match status" value="1"/>
</dbReference>
<dbReference type="InterPro" id="IPR054160">
    <property type="entry name" value="MrkD_recept-bd"/>
</dbReference>
<dbReference type="EMBL" id="FNTJ01000001">
    <property type="protein sequence ID" value="SEB64208.1"/>
    <property type="molecule type" value="Genomic_DNA"/>
</dbReference>
<gene>
    <name evidence="6" type="ORF">SAMN05216178_1651</name>
</gene>
<dbReference type="AlphaFoldDB" id="A0A1H4L1E7"/>
<keyword evidence="3" id="KW-0281">Fimbrium</keyword>
<evidence type="ECO:0000313" key="6">
    <source>
        <dbReference type="EMBL" id="SEB64208.1"/>
    </source>
</evidence>
<dbReference type="InterPro" id="IPR008966">
    <property type="entry name" value="Adhesion_dom_sf"/>
</dbReference>
<evidence type="ECO:0000259" key="5">
    <source>
        <dbReference type="Pfam" id="PF22003"/>
    </source>
</evidence>
<name>A0A1H4L1E7_9PSED</name>
<dbReference type="InterPro" id="IPR050263">
    <property type="entry name" value="Bact_Fimbrial_Adh_Pro"/>
</dbReference>
<comment type="similarity">
    <text evidence="2">Belongs to the fimbrial protein family.</text>
</comment>
<evidence type="ECO:0000256" key="3">
    <source>
        <dbReference type="ARBA" id="ARBA00023263"/>
    </source>
</evidence>
<dbReference type="Gene3D" id="2.60.40.3310">
    <property type="match status" value="1"/>
</dbReference>
<comment type="subcellular location">
    <subcellularLocation>
        <location evidence="1">Fimbrium</location>
    </subcellularLocation>
</comment>
<dbReference type="Pfam" id="PF22003">
    <property type="entry name" value="MrkDrd"/>
    <property type="match status" value="1"/>
</dbReference>
<dbReference type="Pfam" id="PF00419">
    <property type="entry name" value="Fimbrial"/>
    <property type="match status" value="1"/>
</dbReference>
<dbReference type="SUPFAM" id="SSF49401">
    <property type="entry name" value="Bacterial adhesins"/>
    <property type="match status" value="1"/>
</dbReference>
<evidence type="ECO:0000256" key="2">
    <source>
        <dbReference type="ARBA" id="ARBA00006671"/>
    </source>
</evidence>
<dbReference type="Proteomes" id="UP000198982">
    <property type="component" value="Unassembled WGS sequence"/>
</dbReference>
<feature type="domain" description="Fimbrial-type adhesion" evidence="4">
    <location>
        <begin position="185"/>
        <end position="320"/>
    </location>
</feature>